<dbReference type="PRINTS" id="PR00344">
    <property type="entry name" value="BCTRLSENSOR"/>
</dbReference>
<comment type="catalytic activity">
    <reaction evidence="1">
        <text>ATP + protein L-histidine = ADP + protein N-phospho-L-histidine.</text>
        <dbReference type="EC" id="2.7.13.3"/>
    </reaction>
</comment>
<comment type="caution">
    <text evidence="12">The sequence shown here is derived from an EMBL/GenBank/DDBJ whole genome shotgun (WGS) entry which is preliminary data.</text>
</comment>
<keyword evidence="3 7" id="KW-0597">Phosphoprotein</keyword>
<dbReference type="CDD" id="cd17574">
    <property type="entry name" value="REC_OmpR"/>
    <property type="match status" value="1"/>
</dbReference>
<dbReference type="Gene3D" id="3.40.50.2300">
    <property type="match status" value="1"/>
</dbReference>
<feature type="signal peptide" evidence="8">
    <location>
        <begin position="1"/>
        <end position="19"/>
    </location>
</feature>
<dbReference type="InterPro" id="IPR018062">
    <property type="entry name" value="HTH_AraC-typ_CS"/>
</dbReference>
<keyword evidence="13" id="KW-1185">Reference proteome</keyword>
<evidence type="ECO:0000256" key="7">
    <source>
        <dbReference type="PROSITE-ProRule" id="PRU00169"/>
    </source>
</evidence>
<dbReference type="SUPFAM" id="SSF52172">
    <property type="entry name" value="CheY-like"/>
    <property type="match status" value="1"/>
</dbReference>
<feature type="modified residue" description="4-aspartylphosphate" evidence="7">
    <location>
        <position position="1102"/>
    </location>
</feature>
<evidence type="ECO:0000313" key="12">
    <source>
        <dbReference type="EMBL" id="KGO91284.1"/>
    </source>
</evidence>
<dbReference type="SUPFAM" id="SSF46689">
    <property type="entry name" value="Homeodomain-like"/>
    <property type="match status" value="1"/>
</dbReference>
<dbReference type="Gene3D" id="1.10.287.130">
    <property type="match status" value="1"/>
</dbReference>
<feature type="chain" id="PRO_5001992301" description="histidine kinase" evidence="8">
    <location>
        <begin position="20"/>
        <end position="1305"/>
    </location>
</feature>
<dbReference type="Pfam" id="PF07494">
    <property type="entry name" value="Reg_prop"/>
    <property type="match status" value="2"/>
</dbReference>
<dbReference type="GO" id="GO:0003700">
    <property type="term" value="F:DNA-binding transcription factor activity"/>
    <property type="evidence" value="ECO:0007669"/>
    <property type="project" value="InterPro"/>
</dbReference>
<evidence type="ECO:0000256" key="5">
    <source>
        <dbReference type="ARBA" id="ARBA00023125"/>
    </source>
</evidence>
<dbReference type="Proteomes" id="UP000030111">
    <property type="component" value="Unassembled WGS sequence"/>
</dbReference>
<dbReference type="PANTHER" id="PTHR43547">
    <property type="entry name" value="TWO-COMPONENT HISTIDINE KINASE"/>
    <property type="match status" value="1"/>
</dbReference>
<dbReference type="InterPro" id="IPR011006">
    <property type="entry name" value="CheY-like_superfamily"/>
</dbReference>
<dbReference type="PROSITE" id="PS01124">
    <property type="entry name" value="HTH_ARAC_FAMILY_2"/>
    <property type="match status" value="1"/>
</dbReference>
<dbReference type="Gene3D" id="1.10.10.60">
    <property type="entry name" value="Homeodomain-like"/>
    <property type="match status" value="1"/>
</dbReference>
<dbReference type="SUPFAM" id="SSF55874">
    <property type="entry name" value="ATPase domain of HSP90 chaperone/DNA topoisomerase II/histidine kinase"/>
    <property type="match status" value="1"/>
</dbReference>
<dbReference type="GO" id="GO:0043565">
    <property type="term" value="F:sequence-specific DNA binding"/>
    <property type="evidence" value="ECO:0007669"/>
    <property type="project" value="InterPro"/>
</dbReference>
<dbReference type="Gene3D" id="2.130.10.10">
    <property type="entry name" value="YVTN repeat-like/Quinoprotein amine dehydrogenase"/>
    <property type="match status" value="2"/>
</dbReference>
<name>A0A0A2MG83_9FLAO</name>
<dbReference type="PROSITE" id="PS50109">
    <property type="entry name" value="HIS_KIN"/>
    <property type="match status" value="1"/>
</dbReference>
<gene>
    <name evidence="12" type="ORF">Q766_18550</name>
</gene>
<dbReference type="Pfam" id="PF00072">
    <property type="entry name" value="Response_reg"/>
    <property type="match status" value="1"/>
</dbReference>
<organism evidence="12 13">
    <name type="scientific">Flavobacterium subsaxonicum WB 4.1-42 = DSM 21790</name>
    <dbReference type="NCBI Taxonomy" id="1121898"/>
    <lineage>
        <taxon>Bacteria</taxon>
        <taxon>Pseudomonadati</taxon>
        <taxon>Bacteroidota</taxon>
        <taxon>Flavobacteriia</taxon>
        <taxon>Flavobacteriales</taxon>
        <taxon>Flavobacteriaceae</taxon>
        <taxon>Flavobacterium</taxon>
    </lineage>
</organism>
<keyword evidence="5" id="KW-0238">DNA-binding</keyword>
<dbReference type="GO" id="GO:0000155">
    <property type="term" value="F:phosphorelay sensor kinase activity"/>
    <property type="evidence" value="ECO:0007669"/>
    <property type="project" value="InterPro"/>
</dbReference>
<dbReference type="Pfam" id="PF07495">
    <property type="entry name" value="Y_Y_Y"/>
    <property type="match status" value="1"/>
</dbReference>
<dbReference type="STRING" id="1121898.GCA_000422725_03987"/>
<dbReference type="InterPro" id="IPR003661">
    <property type="entry name" value="HisK_dim/P_dom"/>
</dbReference>
<reference evidence="12 13" key="1">
    <citation type="submission" date="2013-09" db="EMBL/GenBank/DDBJ databases">
        <authorList>
            <person name="Zeng Z."/>
            <person name="Chen C."/>
        </authorList>
    </citation>
    <scope>NUCLEOTIDE SEQUENCE [LARGE SCALE GENOMIC DNA]</scope>
    <source>
        <strain evidence="12 13">WB 4.1-42</strain>
    </source>
</reference>
<dbReference type="InterPro" id="IPR011123">
    <property type="entry name" value="Y_Y_Y"/>
</dbReference>
<dbReference type="OrthoDB" id="1522078at2"/>
<keyword evidence="6" id="KW-0804">Transcription</keyword>
<dbReference type="Pfam" id="PF12833">
    <property type="entry name" value="HTH_18"/>
    <property type="match status" value="1"/>
</dbReference>
<evidence type="ECO:0000256" key="1">
    <source>
        <dbReference type="ARBA" id="ARBA00000085"/>
    </source>
</evidence>
<dbReference type="CDD" id="cd00082">
    <property type="entry name" value="HisKA"/>
    <property type="match status" value="1"/>
</dbReference>
<dbReference type="InterPro" id="IPR001789">
    <property type="entry name" value="Sig_transdc_resp-reg_receiver"/>
</dbReference>
<dbReference type="Gene3D" id="2.60.40.10">
    <property type="entry name" value="Immunoglobulins"/>
    <property type="match status" value="1"/>
</dbReference>
<dbReference type="Gene3D" id="3.30.565.10">
    <property type="entry name" value="Histidine kinase-like ATPase, C-terminal domain"/>
    <property type="match status" value="1"/>
</dbReference>
<dbReference type="InterPro" id="IPR011110">
    <property type="entry name" value="Reg_prop"/>
</dbReference>
<keyword evidence="4" id="KW-0805">Transcription regulation</keyword>
<evidence type="ECO:0000256" key="2">
    <source>
        <dbReference type="ARBA" id="ARBA00012438"/>
    </source>
</evidence>
<evidence type="ECO:0000259" key="10">
    <source>
        <dbReference type="PROSITE" id="PS50109"/>
    </source>
</evidence>
<proteinExistence type="predicted"/>
<dbReference type="InterPro" id="IPR036890">
    <property type="entry name" value="HATPase_C_sf"/>
</dbReference>
<dbReference type="SMART" id="SM00342">
    <property type="entry name" value="HTH_ARAC"/>
    <property type="match status" value="1"/>
</dbReference>
<dbReference type="InterPro" id="IPR015943">
    <property type="entry name" value="WD40/YVTN_repeat-like_dom_sf"/>
</dbReference>
<keyword evidence="8" id="KW-0732">Signal</keyword>
<evidence type="ECO:0000256" key="8">
    <source>
        <dbReference type="SAM" id="SignalP"/>
    </source>
</evidence>
<dbReference type="SUPFAM" id="SSF63829">
    <property type="entry name" value="Calcium-dependent phosphotriesterase"/>
    <property type="match status" value="3"/>
</dbReference>
<accession>A0A0A2MG83</accession>
<sequence length="1305" mass="147540">MKKVLFAILTLLLPYLAMPQNIRHLSGNDGLPQSFVSGLVQDNDGFMWISTRNGLSRYDGTQFKVFQHKPGDVNSLASNVITDIKKGYHNDLWIKYESGEFDVFNFKTGKINHVLSHDFLRKNPVNILIRGWNIAADNTVWYITRSGTLHSFKCPNNKNKFVKNTFAFKDDTLRGLMTDSKKRLWVLSQKSISLYNTASKKFVHYKIPYKMDFNDDLDFGDDIPDVHERANGELMWTDTQNLFFYSTQTNTFRTLHLPYTLNYSIKWINTGPDGKEYFTANNTIYSYDDANGLKVRSQTGIKNFQETQAFLVDRYGLIWVGANTDGIYQIDLTAHFNAFTYRKDFAADLFTNEFGVDVTAFFGWDVGNKKGYLPPAYYLRSETKNNTLWIALMRTVCYYDNSKKQLVKLPPLPQSTASNFAPIKGITITKQGNPLVIDLQGYSFLYNATSKTWQSFFSLRDAFKQDIQPHDMYADANTAWISTESSGLISIDLNTKKAQRVVKTNSSHSLPTNDLLGIAQDVNHADLLWIGSQQGLICFSKKTLKSTVFSIEQGLPDNITYSILPDKAGYLWLGTNKGLCRFSTTTHKQRTFTVAYGLPGNEFNRFHNMALTNGQMAFGGMDGWILFDPASIKDENFNPPVAITGLKINNNPLAGTNNPEISLNALTVLNLPHTENSIAIEYAGLQFNQPQDIAYRYRLEGYDNNWIMAGNNREAVYTKIPPGRYKLCINANSMGKWSNKIKSISIIISPPWYNTWWARLLYVTAAALLTVTFINYSIRQAVIKREMVLQEKETQQLRDLDAMKTRFFSNITHELRTPLTLILGPAEQLKQVKDTENHNRLLSIIIKNAGNLLNLTNQLLDMAKLEAKAMKPQMVSGDLVLAIKSITDTFSEEAIAKNNTLTLTAPEKADYVFSPEMLERILVNLISNALKFSRPEGYVNVELAMAEGGITLLVKDTGIGIPQHKLPFVFDRFYQEDKNAYATGTGIGLSLVKELAELQGGTVTAQSNLNDVWTTVFTVFLPYQERIATNALAKAEYEQTENLLPENLTTEKPLVLVVEDNRELADFIIDNLAPHYRIAYAKNGSQGVTQALKTIPDLIVSDVLMDGMDGFEMCTILKKDINTSHIPIILLTAKADIESKLEGLSYGADDYITKPFNVPELLLRINNNLELQRRHREFIYKELKVLPEKGAEEKDLAANDAFIKRVYDTLEPHLDDDAFGVEELVAALHMSRTSLHRKVKALSGLSTGELIKAYRLKRAVELLQEDLNISEVAYKTGFGSPAYFTRCFRELYGITPSEFIKKPVI</sequence>
<dbReference type="PANTHER" id="PTHR43547:SF2">
    <property type="entry name" value="HYBRID SIGNAL TRANSDUCTION HISTIDINE KINASE C"/>
    <property type="match status" value="1"/>
</dbReference>
<dbReference type="EC" id="2.7.13.3" evidence="2"/>
<dbReference type="EMBL" id="JRLY01000021">
    <property type="protein sequence ID" value="KGO91284.1"/>
    <property type="molecule type" value="Genomic_DNA"/>
</dbReference>
<dbReference type="InterPro" id="IPR005467">
    <property type="entry name" value="His_kinase_dom"/>
</dbReference>
<dbReference type="Pfam" id="PF00512">
    <property type="entry name" value="HisKA"/>
    <property type="match status" value="1"/>
</dbReference>
<dbReference type="InterPro" id="IPR004358">
    <property type="entry name" value="Sig_transdc_His_kin-like_C"/>
</dbReference>
<dbReference type="Pfam" id="PF02518">
    <property type="entry name" value="HATPase_c"/>
    <property type="match status" value="1"/>
</dbReference>
<dbReference type="InterPro" id="IPR003594">
    <property type="entry name" value="HATPase_dom"/>
</dbReference>
<feature type="domain" description="HTH araC/xylS-type" evidence="9">
    <location>
        <begin position="1204"/>
        <end position="1302"/>
    </location>
</feature>
<dbReference type="PROSITE" id="PS00041">
    <property type="entry name" value="HTH_ARAC_FAMILY_1"/>
    <property type="match status" value="1"/>
</dbReference>
<dbReference type="InterPro" id="IPR009057">
    <property type="entry name" value="Homeodomain-like_sf"/>
</dbReference>
<dbReference type="eggNOG" id="COG0745">
    <property type="taxonomic scope" value="Bacteria"/>
</dbReference>
<evidence type="ECO:0000313" key="13">
    <source>
        <dbReference type="Proteomes" id="UP000030111"/>
    </source>
</evidence>
<feature type="domain" description="Histidine kinase" evidence="10">
    <location>
        <begin position="810"/>
        <end position="1025"/>
    </location>
</feature>
<dbReference type="InterPro" id="IPR036097">
    <property type="entry name" value="HisK_dim/P_sf"/>
</dbReference>
<dbReference type="eggNOG" id="COG5002">
    <property type="taxonomic scope" value="Bacteria"/>
</dbReference>
<dbReference type="RefSeq" id="WP_026990001.1">
    <property type="nucleotide sequence ID" value="NZ_AUGP01000007.1"/>
</dbReference>
<evidence type="ECO:0000259" key="11">
    <source>
        <dbReference type="PROSITE" id="PS50110"/>
    </source>
</evidence>
<evidence type="ECO:0000259" key="9">
    <source>
        <dbReference type="PROSITE" id="PS01124"/>
    </source>
</evidence>
<dbReference type="CDD" id="cd00075">
    <property type="entry name" value="HATPase"/>
    <property type="match status" value="1"/>
</dbReference>
<evidence type="ECO:0000256" key="4">
    <source>
        <dbReference type="ARBA" id="ARBA00023015"/>
    </source>
</evidence>
<feature type="domain" description="Response regulatory" evidence="11">
    <location>
        <begin position="1054"/>
        <end position="1169"/>
    </location>
</feature>
<protein>
    <recommendedName>
        <fullName evidence="2">histidine kinase</fullName>
        <ecNumber evidence="2">2.7.13.3</ecNumber>
    </recommendedName>
</protein>
<dbReference type="InterPro" id="IPR013783">
    <property type="entry name" value="Ig-like_fold"/>
</dbReference>
<dbReference type="SMART" id="SM00388">
    <property type="entry name" value="HisKA"/>
    <property type="match status" value="1"/>
</dbReference>
<dbReference type="SMART" id="SM00448">
    <property type="entry name" value="REC"/>
    <property type="match status" value="1"/>
</dbReference>
<dbReference type="SMART" id="SM00387">
    <property type="entry name" value="HATPase_c"/>
    <property type="match status" value="1"/>
</dbReference>
<dbReference type="eggNOG" id="COG3292">
    <property type="taxonomic scope" value="Bacteria"/>
</dbReference>
<dbReference type="SUPFAM" id="SSF47384">
    <property type="entry name" value="Homodimeric domain of signal transducing histidine kinase"/>
    <property type="match status" value="1"/>
</dbReference>
<evidence type="ECO:0000256" key="6">
    <source>
        <dbReference type="ARBA" id="ARBA00023163"/>
    </source>
</evidence>
<dbReference type="FunFam" id="1.10.287.130:FF:000045">
    <property type="entry name" value="Two-component system sensor histidine kinase/response regulator"/>
    <property type="match status" value="1"/>
</dbReference>
<evidence type="ECO:0000256" key="3">
    <source>
        <dbReference type="ARBA" id="ARBA00022553"/>
    </source>
</evidence>
<dbReference type="PROSITE" id="PS50110">
    <property type="entry name" value="RESPONSE_REGULATORY"/>
    <property type="match status" value="1"/>
</dbReference>
<dbReference type="InterPro" id="IPR018060">
    <property type="entry name" value="HTH_AraC"/>
</dbReference>